<feature type="domain" description="Calcineurin-like phosphoesterase" evidence="1">
    <location>
        <begin position="1"/>
        <end position="174"/>
    </location>
</feature>
<proteinExistence type="predicted"/>
<gene>
    <name evidence="2" type="ORF">Gilli_2661</name>
</gene>
<dbReference type="HOGENOM" id="CLU_041441_1_2_10"/>
<sequence length="210" mass="23875">MKIICIADTHNKHEELIIPPGDVIVHAGDITESGTKKETLDFLKWFAALPHPHKILIAGNHDFFLEKNQQNLQAIVPQNIHFLINHGVRINNVNFWGSPVTPGDGSWAFNKKRGSELLMHWNLIPENTDFLITHSPPYGFLDELDNKHHIGCEKLLKRIEDLKIPNHIFGHVHNDYGIVRTKNTVFINSASLDGRHRQINAPLTVNYVSS</sequence>
<name>H2BYD8_GILLR</name>
<evidence type="ECO:0000259" key="1">
    <source>
        <dbReference type="Pfam" id="PF00149"/>
    </source>
</evidence>
<dbReference type="OrthoDB" id="332939at2"/>
<dbReference type="Gene3D" id="3.60.21.10">
    <property type="match status" value="1"/>
</dbReference>
<dbReference type="AlphaFoldDB" id="H2BYD8"/>
<dbReference type="CDD" id="cd07379">
    <property type="entry name" value="MPP_239FB"/>
    <property type="match status" value="1"/>
</dbReference>
<dbReference type="EMBL" id="JH594606">
    <property type="protein sequence ID" value="EHQ03277.1"/>
    <property type="molecule type" value="Genomic_DNA"/>
</dbReference>
<dbReference type="InterPro" id="IPR029052">
    <property type="entry name" value="Metallo-depent_PP-like"/>
</dbReference>
<dbReference type="InterPro" id="IPR004843">
    <property type="entry name" value="Calcineurin-like_PHP"/>
</dbReference>
<dbReference type="InterPro" id="IPR051693">
    <property type="entry name" value="UPF0046_metallophosphoest"/>
</dbReference>
<protein>
    <submittedName>
        <fullName evidence="2">Metallophosphoesterase</fullName>
    </submittedName>
</protein>
<evidence type="ECO:0000313" key="3">
    <source>
        <dbReference type="Proteomes" id="UP000003844"/>
    </source>
</evidence>
<dbReference type="PANTHER" id="PTHR12905">
    <property type="entry name" value="METALLOPHOSPHOESTERASE"/>
    <property type="match status" value="1"/>
</dbReference>
<dbReference type="GO" id="GO:0016787">
    <property type="term" value="F:hydrolase activity"/>
    <property type="evidence" value="ECO:0007669"/>
    <property type="project" value="InterPro"/>
</dbReference>
<organism evidence="2 3">
    <name type="scientific">Gillisia limnaea (strain DSM 15749 / LMG 21470 / R-8282)</name>
    <dbReference type="NCBI Taxonomy" id="865937"/>
    <lineage>
        <taxon>Bacteria</taxon>
        <taxon>Pseudomonadati</taxon>
        <taxon>Bacteroidota</taxon>
        <taxon>Flavobacteriia</taxon>
        <taxon>Flavobacteriales</taxon>
        <taxon>Flavobacteriaceae</taxon>
        <taxon>Gillisia</taxon>
    </lineage>
</organism>
<dbReference type="STRING" id="865937.Gilli_2661"/>
<dbReference type="PANTHER" id="PTHR12905:SF0">
    <property type="entry name" value="CALCINEURIN-LIKE PHOSPHOESTERASE DOMAIN-CONTAINING PROTEIN"/>
    <property type="match status" value="1"/>
</dbReference>
<dbReference type="RefSeq" id="WP_006989584.1">
    <property type="nucleotide sequence ID" value="NZ_JH594606.1"/>
</dbReference>
<dbReference type="Proteomes" id="UP000003844">
    <property type="component" value="Unassembled WGS sequence"/>
</dbReference>
<dbReference type="SUPFAM" id="SSF56300">
    <property type="entry name" value="Metallo-dependent phosphatases"/>
    <property type="match status" value="1"/>
</dbReference>
<dbReference type="eggNOG" id="COG2129">
    <property type="taxonomic scope" value="Bacteria"/>
</dbReference>
<keyword evidence="3" id="KW-1185">Reference proteome</keyword>
<dbReference type="Pfam" id="PF00149">
    <property type="entry name" value="Metallophos"/>
    <property type="match status" value="1"/>
</dbReference>
<reference evidence="3" key="1">
    <citation type="journal article" date="2012" name="Stand. Genomic Sci.">
        <title>Genome sequence of the Antarctic rhodopsins-containing flavobacterium Gillisia limnaea type strain (R-8282(T)).</title>
        <authorList>
            <person name="Riedel T."/>
            <person name="Held B."/>
            <person name="Nolan M."/>
            <person name="Lucas S."/>
            <person name="Lapidus A."/>
            <person name="Tice H."/>
            <person name="Del Rio T.G."/>
            <person name="Cheng J.F."/>
            <person name="Han C."/>
            <person name="Tapia R."/>
            <person name="Goodwin L.A."/>
            <person name="Pitluck S."/>
            <person name="Liolios K."/>
            <person name="Mavromatis K."/>
            <person name="Pagani I."/>
            <person name="Ivanova N."/>
            <person name="Mikhailova N."/>
            <person name="Pati A."/>
            <person name="Chen A."/>
            <person name="Palaniappan K."/>
            <person name="Land M."/>
            <person name="Rohde M."/>
            <person name="Tindall B.J."/>
            <person name="Detter J.C."/>
            <person name="Goker M."/>
            <person name="Bristow J."/>
            <person name="Eisen J.A."/>
            <person name="Markowitz V."/>
            <person name="Hugenholtz P."/>
            <person name="Kyrpides N.C."/>
            <person name="Klenk H.P."/>
            <person name="Woyke T."/>
        </authorList>
    </citation>
    <scope>NUCLEOTIDE SEQUENCE [LARGE SCALE GENOMIC DNA]</scope>
    <source>
        <strain evidence="3">DSM 15749 / LMG 21470 / R-8282</strain>
    </source>
</reference>
<accession>H2BYD8</accession>
<evidence type="ECO:0000313" key="2">
    <source>
        <dbReference type="EMBL" id="EHQ03277.1"/>
    </source>
</evidence>